<dbReference type="Proteomes" id="UP000188354">
    <property type="component" value="Chromosome LG07"/>
</dbReference>
<dbReference type="FunFam" id="1.10.510.10:FF:000035">
    <property type="entry name" value="Putative receptor-like serine/threonine-protein kinase"/>
    <property type="match status" value="1"/>
</dbReference>
<evidence type="ECO:0000256" key="10">
    <source>
        <dbReference type="ARBA" id="ARBA00022989"/>
    </source>
</evidence>
<evidence type="ECO:0000256" key="14">
    <source>
        <dbReference type="PROSITE-ProRule" id="PRU10141"/>
    </source>
</evidence>
<dbReference type="InterPro" id="IPR001245">
    <property type="entry name" value="Ser-Thr/Tyr_kinase_cat_dom"/>
</dbReference>
<organism evidence="16 17">
    <name type="scientific">Lupinus angustifolius</name>
    <name type="common">Narrow-leaved blue lupine</name>
    <dbReference type="NCBI Taxonomy" id="3871"/>
    <lineage>
        <taxon>Eukaryota</taxon>
        <taxon>Viridiplantae</taxon>
        <taxon>Streptophyta</taxon>
        <taxon>Embryophyta</taxon>
        <taxon>Tracheophyta</taxon>
        <taxon>Spermatophyta</taxon>
        <taxon>Magnoliopsida</taxon>
        <taxon>eudicotyledons</taxon>
        <taxon>Gunneridae</taxon>
        <taxon>Pentapetalae</taxon>
        <taxon>rosids</taxon>
        <taxon>fabids</taxon>
        <taxon>Fabales</taxon>
        <taxon>Fabaceae</taxon>
        <taxon>Papilionoideae</taxon>
        <taxon>50 kb inversion clade</taxon>
        <taxon>genistoids sensu lato</taxon>
        <taxon>core genistoids</taxon>
        <taxon>Genisteae</taxon>
        <taxon>Lupinus</taxon>
    </lineage>
</organism>
<evidence type="ECO:0000256" key="8">
    <source>
        <dbReference type="ARBA" id="ARBA00022777"/>
    </source>
</evidence>
<evidence type="ECO:0000256" key="9">
    <source>
        <dbReference type="ARBA" id="ARBA00022840"/>
    </source>
</evidence>
<dbReference type="EC" id="2.7.11.1" evidence="2"/>
<dbReference type="PROSITE" id="PS00107">
    <property type="entry name" value="PROTEIN_KINASE_ATP"/>
    <property type="match status" value="1"/>
</dbReference>
<keyword evidence="4" id="KW-0597">Phosphoprotein</keyword>
<dbReference type="GO" id="GO:0016020">
    <property type="term" value="C:membrane"/>
    <property type="evidence" value="ECO:0007669"/>
    <property type="project" value="UniProtKB-SubCell"/>
</dbReference>
<dbReference type="Gene3D" id="3.30.200.20">
    <property type="entry name" value="Phosphorylase Kinase, domain 1"/>
    <property type="match status" value="1"/>
</dbReference>
<accession>A0A4P1RC92</accession>
<dbReference type="PANTHER" id="PTHR47984:SF15">
    <property type="entry name" value="PROTEIN KINASE DOMAIN-CONTAINING PROTEIN"/>
    <property type="match status" value="1"/>
</dbReference>
<evidence type="ECO:0000256" key="5">
    <source>
        <dbReference type="ARBA" id="ARBA00022679"/>
    </source>
</evidence>
<evidence type="ECO:0000256" key="7">
    <source>
        <dbReference type="ARBA" id="ARBA00022741"/>
    </source>
</evidence>
<evidence type="ECO:0000256" key="13">
    <source>
        <dbReference type="ARBA" id="ARBA00048679"/>
    </source>
</evidence>
<feature type="domain" description="Protein kinase" evidence="15">
    <location>
        <begin position="34"/>
        <end position="314"/>
    </location>
</feature>
<dbReference type="Gramene" id="OIW08053">
    <property type="protein sequence ID" value="OIW08053"/>
    <property type="gene ID" value="TanjilG_20154"/>
</dbReference>
<comment type="subcellular location">
    <subcellularLocation>
        <location evidence="1">Membrane</location>
        <topology evidence="1">Single-pass membrane protein</topology>
    </subcellularLocation>
</comment>
<dbReference type="InterPro" id="IPR000719">
    <property type="entry name" value="Prot_kinase_dom"/>
</dbReference>
<evidence type="ECO:0000256" key="11">
    <source>
        <dbReference type="ARBA" id="ARBA00023136"/>
    </source>
</evidence>
<evidence type="ECO:0000313" key="16">
    <source>
        <dbReference type="EMBL" id="OIW08053.1"/>
    </source>
</evidence>
<dbReference type="SUPFAM" id="SSF56112">
    <property type="entry name" value="Protein kinase-like (PK-like)"/>
    <property type="match status" value="1"/>
</dbReference>
<feature type="binding site" evidence="14">
    <location>
        <position position="63"/>
    </location>
    <ligand>
        <name>ATP</name>
        <dbReference type="ChEBI" id="CHEBI:30616"/>
    </ligand>
</feature>
<name>A0A4P1RC92_LUPAN</name>
<comment type="catalytic activity">
    <reaction evidence="13">
        <text>L-seryl-[protein] + ATP = O-phospho-L-seryl-[protein] + ADP + H(+)</text>
        <dbReference type="Rhea" id="RHEA:17989"/>
        <dbReference type="Rhea" id="RHEA-COMP:9863"/>
        <dbReference type="Rhea" id="RHEA-COMP:11604"/>
        <dbReference type="ChEBI" id="CHEBI:15378"/>
        <dbReference type="ChEBI" id="CHEBI:29999"/>
        <dbReference type="ChEBI" id="CHEBI:30616"/>
        <dbReference type="ChEBI" id="CHEBI:83421"/>
        <dbReference type="ChEBI" id="CHEBI:456216"/>
        <dbReference type="EC" id="2.7.11.1"/>
    </reaction>
</comment>
<comment type="catalytic activity">
    <reaction evidence="12">
        <text>L-threonyl-[protein] + ATP = O-phospho-L-threonyl-[protein] + ADP + H(+)</text>
        <dbReference type="Rhea" id="RHEA:46608"/>
        <dbReference type="Rhea" id="RHEA-COMP:11060"/>
        <dbReference type="Rhea" id="RHEA-COMP:11605"/>
        <dbReference type="ChEBI" id="CHEBI:15378"/>
        <dbReference type="ChEBI" id="CHEBI:30013"/>
        <dbReference type="ChEBI" id="CHEBI:30616"/>
        <dbReference type="ChEBI" id="CHEBI:61977"/>
        <dbReference type="ChEBI" id="CHEBI:456216"/>
        <dbReference type="EC" id="2.7.11.1"/>
    </reaction>
</comment>
<keyword evidence="9 14" id="KW-0067">ATP-binding</keyword>
<keyword evidence="8" id="KW-0418">Kinase</keyword>
<keyword evidence="7 14" id="KW-0547">Nucleotide-binding</keyword>
<evidence type="ECO:0000256" key="6">
    <source>
        <dbReference type="ARBA" id="ARBA00022692"/>
    </source>
</evidence>
<dbReference type="PANTHER" id="PTHR47984">
    <property type="entry name" value="OS01G0323000 PROTEIN"/>
    <property type="match status" value="1"/>
</dbReference>
<reference evidence="16 17" key="1">
    <citation type="journal article" date="2017" name="Plant Biotechnol. J.">
        <title>A comprehensive draft genome sequence for lupin (Lupinus angustifolius), an emerging health food: insights into plant-microbe interactions and legume evolution.</title>
        <authorList>
            <person name="Hane J.K."/>
            <person name="Ming Y."/>
            <person name="Kamphuis L.G."/>
            <person name="Nelson M.N."/>
            <person name="Garg G."/>
            <person name="Atkins C.A."/>
            <person name="Bayer P.E."/>
            <person name="Bravo A."/>
            <person name="Bringans S."/>
            <person name="Cannon S."/>
            <person name="Edwards D."/>
            <person name="Foley R."/>
            <person name="Gao L.L."/>
            <person name="Harrison M.J."/>
            <person name="Huang W."/>
            <person name="Hurgobin B."/>
            <person name="Li S."/>
            <person name="Liu C.W."/>
            <person name="McGrath A."/>
            <person name="Morahan G."/>
            <person name="Murray J."/>
            <person name="Weller J."/>
            <person name="Jian J."/>
            <person name="Singh K.B."/>
        </authorList>
    </citation>
    <scope>NUCLEOTIDE SEQUENCE [LARGE SCALE GENOMIC DNA]</scope>
    <source>
        <strain evidence="17">cv. Tanjil</strain>
        <tissue evidence="16">Whole plant</tissue>
    </source>
</reference>
<dbReference type="InterPro" id="IPR011009">
    <property type="entry name" value="Kinase-like_dom_sf"/>
</dbReference>
<keyword evidence="6" id="KW-0812">Transmembrane</keyword>
<evidence type="ECO:0000256" key="1">
    <source>
        <dbReference type="ARBA" id="ARBA00004167"/>
    </source>
</evidence>
<protein>
    <recommendedName>
        <fullName evidence="2">non-specific serine/threonine protein kinase</fullName>
        <ecNumber evidence="2">2.7.11.1</ecNumber>
    </recommendedName>
</protein>
<dbReference type="GO" id="GO:0005524">
    <property type="term" value="F:ATP binding"/>
    <property type="evidence" value="ECO:0007669"/>
    <property type="project" value="UniProtKB-UniRule"/>
</dbReference>
<dbReference type="InterPro" id="IPR017441">
    <property type="entry name" value="Protein_kinase_ATP_BS"/>
</dbReference>
<dbReference type="EMBL" id="CM007367">
    <property type="protein sequence ID" value="OIW08053.1"/>
    <property type="molecule type" value="Genomic_DNA"/>
</dbReference>
<evidence type="ECO:0000256" key="4">
    <source>
        <dbReference type="ARBA" id="ARBA00022553"/>
    </source>
</evidence>
<dbReference type="AlphaFoldDB" id="A0A4P1RC92"/>
<evidence type="ECO:0000256" key="2">
    <source>
        <dbReference type="ARBA" id="ARBA00012513"/>
    </source>
</evidence>
<sequence length="340" mass="38473">MNFNKLPSQDDFELDQFYPHGNGTFKDGYLKGLESNENVIGSGDNGIVYLGLLPNNNKRVAVKRLACDSRQPEELFTSQMEAIRHVKHKTLVKLLGCCTEGAYRILVSEYVDNGNLHHWLHDLPGLVSSLTWKIRLNIISGVAKGLAYLHEEVEPKIIHGNIKSRDILLDHHWNPKISDFGLFKLLSPDWSHVIMEALGYVNPDCHSTSTMTEGNDIYSFGILIMEIISGKVPLYHNQSQSLIVQWFKSMISKGKIADVVDPKLPAMPSSKELKRIILVALRCIDPDVNPRLKMGAIVRMLETDLLLFYEHKIVMEHYEHDHFSQRHAPGTLGHSHLGAK</sequence>
<dbReference type="InterPro" id="IPR052232">
    <property type="entry name" value="RLK_Ser/Thr-Kinase"/>
</dbReference>
<keyword evidence="3" id="KW-0723">Serine/threonine-protein kinase</keyword>
<keyword evidence="11" id="KW-0472">Membrane</keyword>
<keyword evidence="5" id="KW-0808">Transferase</keyword>
<evidence type="ECO:0000259" key="15">
    <source>
        <dbReference type="PROSITE" id="PS50011"/>
    </source>
</evidence>
<evidence type="ECO:0000256" key="12">
    <source>
        <dbReference type="ARBA" id="ARBA00047899"/>
    </source>
</evidence>
<dbReference type="GO" id="GO:0004674">
    <property type="term" value="F:protein serine/threonine kinase activity"/>
    <property type="evidence" value="ECO:0007669"/>
    <property type="project" value="UniProtKB-KW"/>
</dbReference>
<gene>
    <name evidence="16" type="ORF">TanjilG_20154</name>
</gene>
<evidence type="ECO:0000313" key="17">
    <source>
        <dbReference type="Proteomes" id="UP000188354"/>
    </source>
</evidence>
<dbReference type="PROSITE" id="PS50011">
    <property type="entry name" value="PROTEIN_KINASE_DOM"/>
    <property type="match status" value="1"/>
</dbReference>
<dbReference type="Pfam" id="PF07714">
    <property type="entry name" value="PK_Tyr_Ser-Thr"/>
    <property type="match status" value="1"/>
</dbReference>
<evidence type="ECO:0000256" key="3">
    <source>
        <dbReference type="ARBA" id="ARBA00022527"/>
    </source>
</evidence>
<proteinExistence type="predicted"/>
<keyword evidence="17" id="KW-1185">Reference proteome</keyword>
<keyword evidence="10" id="KW-1133">Transmembrane helix</keyword>
<dbReference type="Gene3D" id="1.10.510.10">
    <property type="entry name" value="Transferase(Phosphotransferase) domain 1"/>
    <property type="match status" value="1"/>
</dbReference>